<evidence type="ECO:0000256" key="5">
    <source>
        <dbReference type="ARBA" id="ARBA00022475"/>
    </source>
</evidence>
<reference evidence="34" key="1">
    <citation type="submission" date="2023-06" db="EMBL/GenBank/DDBJ databases">
        <title>Male Hemibagrus guttatus genome.</title>
        <authorList>
            <person name="Bian C."/>
        </authorList>
    </citation>
    <scope>NUCLEOTIDE SEQUENCE</scope>
    <source>
        <strain evidence="34">Male_cb2023</strain>
        <tissue evidence="34">Muscle</tissue>
    </source>
</reference>
<feature type="domain" description="FERM" evidence="30">
    <location>
        <begin position="1295"/>
        <end position="1600"/>
    </location>
</feature>
<dbReference type="GO" id="GO:0016459">
    <property type="term" value="C:myosin complex"/>
    <property type="evidence" value="ECO:0007669"/>
    <property type="project" value="UniProtKB-KW"/>
</dbReference>
<proteinExistence type="inferred from homology"/>
<evidence type="ECO:0000256" key="14">
    <source>
        <dbReference type="ARBA" id="ARBA00023136"/>
    </source>
</evidence>
<accession>A0AAE0VDM3</accession>
<dbReference type="SUPFAM" id="SSF50729">
    <property type="entry name" value="PH domain-like"/>
    <property type="match status" value="1"/>
</dbReference>
<dbReference type="InterPro" id="IPR011993">
    <property type="entry name" value="PH-like_dom_sf"/>
</dbReference>
<dbReference type="Gene3D" id="2.30.29.30">
    <property type="entry name" value="Pleckstrin-homology domain (PH domain)/Phosphotyrosine-binding domain (PTB)"/>
    <property type="match status" value="2"/>
</dbReference>
<dbReference type="InterPro" id="IPR036961">
    <property type="entry name" value="Kinesin_motor_dom_sf"/>
</dbReference>
<keyword evidence="8" id="KW-0677">Repeat</keyword>
<dbReference type="InterPro" id="IPR014352">
    <property type="entry name" value="FERM/acyl-CoA-bd_prot_sf"/>
</dbReference>
<dbReference type="InterPro" id="IPR000857">
    <property type="entry name" value="MyTH4_dom"/>
</dbReference>
<dbReference type="InterPro" id="IPR000276">
    <property type="entry name" value="GPCR_Rhodpsn"/>
</dbReference>
<dbReference type="GO" id="GO:0005886">
    <property type="term" value="C:plasma membrane"/>
    <property type="evidence" value="ECO:0007669"/>
    <property type="project" value="UniProtKB-SubCell"/>
</dbReference>
<evidence type="ECO:0000256" key="21">
    <source>
        <dbReference type="ARBA" id="ARBA00059735"/>
    </source>
</evidence>
<feature type="transmembrane region" description="Helical" evidence="27">
    <location>
        <begin position="2458"/>
        <end position="2480"/>
    </location>
</feature>
<keyword evidence="11 27" id="KW-1133">Transmembrane helix</keyword>
<dbReference type="Gene3D" id="2.30.30.40">
    <property type="entry name" value="SH3 Domains"/>
    <property type="match status" value="1"/>
</dbReference>
<dbReference type="Gene3D" id="1.20.80.10">
    <property type="match status" value="2"/>
</dbReference>
<dbReference type="SMART" id="SM00242">
    <property type="entry name" value="MYSc"/>
    <property type="match status" value="1"/>
</dbReference>
<evidence type="ECO:0000259" key="28">
    <source>
        <dbReference type="PROSITE" id="PS01179"/>
    </source>
</evidence>
<dbReference type="Gene3D" id="1.20.5.190">
    <property type="match status" value="2"/>
</dbReference>
<feature type="binding site" evidence="25">
    <location>
        <begin position="153"/>
        <end position="160"/>
    </location>
    <ligand>
        <name>ATP</name>
        <dbReference type="ChEBI" id="CHEBI:30616"/>
    </ligand>
</feature>
<dbReference type="CDD" id="cd13198">
    <property type="entry name" value="FERM_C1_MyoVII"/>
    <property type="match status" value="1"/>
</dbReference>
<dbReference type="GO" id="GO:0005737">
    <property type="term" value="C:cytoplasm"/>
    <property type="evidence" value="ECO:0007669"/>
    <property type="project" value="UniProtKB-SubCell"/>
</dbReference>
<dbReference type="InterPro" id="IPR041794">
    <property type="entry name" value="MyoVII_FERM_C2"/>
</dbReference>
<dbReference type="PROSITE" id="PS51016">
    <property type="entry name" value="MYTH4"/>
    <property type="match status" value="2"/>
</dbReference>
<dbReference type="SUPFAM" id="SSF81321">
    <property type="entry name" value="Family A G protein-coupled receptor-like"/>
    <property type="match status" value="1"/>
</dbReference>
<dbReference type="GO" id="GO:0003779">
    <property type="term" value="F:actin binding"/>
    <property type="evidence" value="ECO:0007669"/>
    <property type="project" value="UniProtKB-KW"/>
</dbReference>
<dbReference type="InterPro" id="IPR035963">
    <property type="entry name" value="FERM_2"/>
</dbReference>
<keyword evidence="19 25" id="KW-0009">Actin-binding</keyword>
<evidence type="ECO:0000256" key="11">
    <source>
        <dbReference type="ARBA" id="ARBA00022989"/>
    </source>
</evidence>
<dbReference type="PROSITE" id="PS51456">
    <property type="entry name" value="MYOSIN_MOTOR"/>
    <property type="match status" value="1"/>
</dbReference>
<dbReference type="InterPro" id="IPR017452">
    <property type="entry name" value="GPCR_Rhodpsn_7TM"/>
</dbReference>
<dbReference type="FunFam" id="1.20.1070.10:FF:000152">
    <property type="entry name" value="uracil nucleotide/cysteinyl leukotriene receptor"/>
    <property type="match status" value="1"/>
</dbReference>
<evidence type="ECO:0000259" key="33">
    <source>
        <dbReference type="PROSITE" id="PS51456"/>
    </source>
</evidence>
<evidence type="ECO:0000256" key="20">
    <source>
        <dbReference type="ARBA" id="ARBA00023224"/>
    </source>
</evidence>
<dbReference type="SUPFAM" id="SSF50044">
    <property type="entry name" value="SH3-domain"/>
    <property type="match status" value="1"/>
</dbReference>
<dbReference type="Gene3D" id="3.40.850.10">
    <property type="entry name" value="Kinesin motor domain"/>
    <property type="match status" value="1"/>
</dbReference>
<dbReference type="GO" id="GO:0004930">
    <property type="term" value="F:G protein-coupled receptor activity"/>
    <property type="evidence" value="ECO:0007669"/>
    <property type="project" value="UniProtKB-KW"/>
</dbReference>
<evidence type="ECO:0000256" key="1">
    <source>
        <dbReference type="ARBA" id="ARBA00004496"/>
    </source>
</evidence>
<dbReference type="InterPro" id="IPR036106">
    <property type="entry name" value="MYSc_Myo7"/>
</dbReference>
<feature type="domain" description="MyTH4" evidence="32">
    <location>
        <begin position="1733"/>
        <end position="1927"/>
    </location>
</feature>
<keyword evidence="15" id="KW-1015">Disulfide bond</keyword>
<comment type="subcellular location">
    <subcellularLocation>
        <location evidence="2">Cell membrane</location>
        <topology evidence="2">Multi-pass membrane protein</topology>
    </subcellularLocation>
    <subcellularLocation>
        <location evidence="1">Cytoplasm</location>
    </subcellularLocation>
</comment>
<evidence type="ECO:0000256" key="24">
    <source>
        <dbReference type="PROSITE-ProRule" id="PRU00192"/>
    </source>
</evidence>
<dbReference type="PROSITE" id="PS50057">
    <property type="entry name" value="FERM_3"/>
    <property type="match status" value="2"/>
</dbReference>
<dbReference type="InterPro" id="IPR000299">
    <property type="entry name" value="FERM_domain"/>
</dbReference>
<keyword evidence="14 27" id="KW-0472">Membrane</keyword>
<dbReference type="Gene3D" id="1.20.120.720">
    <property type="entry name" value="Myosin VI head, motor domain, U50 subdomain"/>
    <property type="match status" value="1"/>
</dbReference>
<feature type="transmembrane region" description="Helical" evidence="27">
    <location>
        <begin position="2412"/>
        <end position="2433"/>
    </location>
</feature>
<evidence type="ECO:0000259" key="31">
    <source>
        <dbReference type="PROSITE" id="PS50262"/>
    </source>
</evidence>
<dbReference type="Gene3D" id="1.25.40.530">
    <property type="entry name" value="MyTH4 domain"/>
    <property type="match status" value="2"/>
</dbReference>
<dbReference type="SMART" id="SM00139">
    <property type="entry name" value="MyTH4"/>
    <property type="match status" value="2"/>
</dbReference>
<dbReference type="Pfam" id="PF21998">
    <property type="entry name" value="FERM_C1_MyoVII"/>
    <property type="match status" value="1"/>
</dbReference>
<dbReference type="PRINTS" id="PR00193">
    <property type="entry name" value="MYOSINHEAVY"/>
</dbReference>
<dbReference type="Gene3D" id="1.10.10.820">
    <property type="match status" value="1"/>
</dbReference>
<evidence type="ECO:0000256" key="27">
    <source>
        <dbReference type="SAM" id="Phobius"/>
    </source>
</evidence>
<evidence type="ECO:0000259" key="32">
    <source>
        <dbReference type="PROSITE" id="PS51016"/>
    </source>
</evidence>
<keyword evidence="5" id="KW-1003">Cell membrane</keyword>
<keyword evidence="6" id="KW-0963">Cytoplasm</keyword>
<dbReference type="Pfam" id="PF00063">
    <property type="entry name" value="Myosin_head"/>
    <property type="match status" value="2"/>
</dbReference>
<comment type="function">
    <text evidence="21">Dual specificity receptor for uracil nucleotides and cysteinyl leukotrienes (CysLTs). Signals through G(i) and inhibition of adenylyl cyclase. May mediate brain damage by nucleotides and CysLTs following ischemia.</text>
</comment>
<dbReference type="PANTHER" id="PTHR22692:SF24">
    <property type="entry name" value="MYOSIN VIIB"/>
    <property type="match status" value="1"/>
</dbReference>
<protein>
    <recommendedName>
        <fullName evidence="22">Uracil nucleotide/cysteinyl leukotriene receptor</fullName>
    </recommendedName>
    <alternativeName>
        <fullName evidence="23">G-protein coupled receptor 17</fullName>
    </alternativeName>
</protein>
<dbReference type="Pfam" id="PF24123">
    <property type="entry name" value="Myosin_VII_N"/>
    <property type="match status" value="1"/>
</dbReference>
<dbReference type="SMART" id="SM00326">
    <property type="entry name" value="SH3"/>
    <property type="match status" value="1"/>
</dbReference>
<feature type="domain" description="MyTH4" evidence="32">
    <location>
        <begin position="978"/>
        <end position="1290"/>
    </location>
</feature>
<dbReference type="EMBL" id="JAUCMX010000001">
    <property type="protein sequence ID" value="KAK3557434.1"/>
    <property type="molecule type" value="Genomic_DNA"/>
</dbReference>
<dbReference type="GO" id="GO:0048731">
    <property type="term" value="P:system development"/>
    <property type="evidence" value="ECO:0007669"/>
    <property type="project" value="UniProtKB-ARBA"/>
</dbReference>
<evidence type="ECO:0000256" key="19">
    <source>
        <dbReference type="ARBA" id="ARBA00023203"/>
    </source>
</evidence>
<evidence type="ECO:0000256" key="3">
    <source>
        <dbReference type="ARBA" id="ARBA00008314"/>
    </source>
</evidence>
<feature type="domain" description="G-protein coupled receptors family 1 profile" evidence="31">
    <location>
        <begin position="2313"/>
        <end position="2562"/>
    </location>
</feature>
<dbReference type="CDD" id="cd01381">
    <property type="entry name" value="MYSc_Myo7"/>
    <property type="match status" value="1"/>
</dbReference>
<keyword evidence="35" id="KW-1185">Reference proteome</keyword>
<evidence type="ECO:0000256" key="17">
    <source>
        <dbReference type="ARBA" id="ARBA00023175"/>
    </source>
</evidence>
<dbReference type="Pfam" id="PF00784">
    <property type="entry name" value="MyTH4"/>
    <property type="match status" value="2"/>
</dbReference>
<dbReference type="GO" id="GO:0005524">
    <property type="term" value="F:ATP binding"/>
    <property type="evidence" value="ECO:0007669"/>
    <property type="project" value="UniProtKB-UniRule"/>
</dbReference>
<dbReference type="InterPro" id="IPR057130">
    <property type="entry name" value="Myosin_VII_N"/>
</dbReference>
<evidence type="ECO:0000256" key="22">
    <source>
        <dbReference type="ARBA" id="ARBA00069697"/>
    </source>
</evidence>
<organism evidence="34 35">
    <name type="scientific">Hemibagrus guttatus</name>
    <dbReference type="NCBI Taxonomy" id="175788"/>
    <lineage>
        <taxon>Eukaryota</taxon>
        <taxon>Metazoa</taxon>
        <taxon>Chordata</taxon>
        <taxon>Craniata</taxon>
        <taxon>Vertebrata</taxon>
        <taxon>Euteleostomi</taxon>
        <taxon>Actinopterygii</taxon>
        <taxon>Neopterygii</taxon>
        <taxon>Teleostei</taxon>
        <taxon>Ostariophysi</taxon>
        <taxon>Siluriformes</taxon>
        <taxon>Bagridae</taxon>
        <taxon>Hemibagrus</taxon>
    </lineage>
</organism>
<dbReference type="SMART" id="SM00295">
    <property type="entry name" value="B41"/>
    <property type="match status" value="2"/>
</dbReference>
<keyword evidence="4 24" id="KW-0728">SH3 domain</keyword>
<dbReference type="GO" id="GO:0120025">
    <property type="term" value="C:plasma membrane bounded cell projection"/>
    <property type="evidence" value="ECO:0007669"/>
    <property type="project" value="UniProtKB-ARBA"/>
</dbReference>
<evidence type="ECO:0000256" key="12">
    <source>
        <dbReference type="ARBA" id="ARBA00023040"/>
    </source>
</evidence>
<dbReference type="CDD" id="cd14473">
    <property type="entry name" value="FERM_B-lobe"/>
    <property type="match status" value="1"/>
</dbReference>
<evidence type="ECO:0000256" key="16">
    <source>
        <dbReference type="ARBA" id="ARBA00023170"/>
    </source>
</evidence>
<feature type="domain" description="FERM" evidence="30">
    <location>
        <begin position="1933"/>
        <end position="2236"/>
    </location>
</feature>
<dbReference type="CDD" id="cd23767">
    <property type="entry name" value="IQCD"/>
    <property type="match status" value="2"/>
</dbReference>
<dbReference type="InterPro" id="IPR019748">
    <property type="entry name" value="FERM_central"/>
</dbReference>
<dbReference type="Pfam" id="PF21989">
    <property type="entry name" value="RA_2"/>
    <property type="match status" value="2"/>
</dbReference>
<feature type="domain" description="PID" evidence="28">
    <location>
        <begin position="2160"/>
        <end position="2189"/>
    </location>
</feature>
<dbReference type="InterPro" id="IPR019749">
    <property type="entry name" value="Band_41_domain"/>
</dbReference>
<keyword evidence="16" id="KW-0675">Receptor</keyword>
<sequence length="2606" mass="297071">MVVLRQGDYVWVDTSIGVAIGAEVRISESGQIQLIDDEGKEHKVKKQDSSLKHMHASSINGVDDMIRLGDLNEAGLLRNLLIRHREGIIYTYTGSILVAVNPYQLLPIYTPEQVQMYTNRRLGELPPHVFSIADSCFFNMRRSRQDQCCIISGESGAGKTESTKLMLQFLAAVSGQRSWIEQQILEANPILEAFGNAKTIRNDNSSRFGKYIDIQFSKGGVIEGARIDQYLLEKSRVCRQAEEERNYHIFYYMLMGMQAEQKKILSLGNAVEYNYLTMGKCTSCEGRDDIKEYAHFRSAMKILTFTENDSWEIHKLLAAILHLGNMDFEGTISNNLEGCDIISSKHFNMAAQLLEVDLKTLDVSLTQRSFMTNRESVSKPLSSDQASDGRDAFVKAIYGRLFVWIVEKINSAIFKPPSEGSSDTRHSIGLLDIFGFENFIQNSFEQLCINYANEQLQQFFVKHVFKMEQEEYAHENIVWKHIDYIDNQGTLDVLAGKPLNILSLIDEESHFPKGTDTTLLQKMHKYHEKSKVYIPPRNSHDTKFGIEHFAGPVYYDSKGFLEKNRDALSSDLIVLVESSTNKLLKQIFQSDLSINGKSSANPKMMMSSTSSLRLFDRELCLRQLRYSGMMETIRIRKAGYPIRHTFQQFLDRYRVLLNSVICDPKTESAKACCESICKNALGAGDDWKIGKTKVFLKDFHDTMLELKRDKALNEKALIIQKVLRGYKHRLAMLIIMSMYTFLLPYSHYVNLPDCRKQFLKQRSAAVVVQKSWRGHQGRKLYKVVQLGYARLQAIVRSRQLARQYELERKAALLLQAQIHTYFARKEWKRKRAAVILLQAHVRGMRARKIVQKMKNDEFLSLQERRAEELAALERQRKLEEILRHKREKEAAEQSELINDQEMVDTIFGFLPNMVGGQEGQAPSGFEDLDRKRTVMEEVDLDDAPMVEELPEEDYDDLDEYSFSKFASMYFQGAATPTHIRQRLRQPLLYHEEENDVVASLTIWWLILRFMGDLPEPKAQKVPTSRSAFADYSLQQDVASRQDRRLSHMVGLDQKLLRSKNVRKDSSVPEVQSQRKSSTFTDLLSGKRKTSTMTEDAVPTRKASSIPLEGGKNRKSSTFVDLLTRNRKTSTNPEEGSSIRKTSRKPSIIEEEPEDGSEVSKPPTVQTISEEDENRIDEGLTLDRPLSALEKLQIIVGYGIVRRNLRDEIYCQICKQLQENGNRSSFYRGWILLSLCLGIFPPTERFIKYLQSFIRLGPVGYAPYCAERLRRTVANGVRGEPPSWLELQATKTKKPIVISVTLMDGRTLSLPVDSASTSKEVCQILSQKVKLQDTFGFSLYVAVFDKVWSLGSGREHVMDAISQCEQEVKRKGGQEQHAPWRLYFRKEIFTPWHDCSLDSTSTDLIYRQVIRGLKYGEFHGEKEDGIVQLAAKHFFVQHRSDDSMEKAKSVVQDCVTSKLLEDKSEDKWIQMVHTAHVKGPYINSGTKADHVKAEVVEYVRQKWPLFFSRFFEVSRISGPSLPKNKFILAINWTGITFLDERERKLLELSYPMVNAVNTKRSQTVCLLSLKGDFMLSAVNAEEIVELIVLFQAGLTERSQYAVALQEVNRQDDPTFLSFKKAELILLIKDNEFSNNRGWVKGQNERTGQKGAVPMDAIYIIPILTKPSDEVLSLLSMSPDQRKNIINDTIKGTITDRVPLATLKEFSIEYFRPPTKDVNRQVISKNVAPERLWANSREPIRQPLLKRLLGEPELSHQACQAFIDILYLSKMYTFWTTFKGGFPPGTPVSSPNPKTCMLLKVPLRILRLPILKYMGDYPTRQIQSPLELTDQIFEPATQNEALRDEIYCQIMKQMTSNNNRHSLDQGWQLLWLCCGLFPPSNSLLKHAQRFLETRRREPLASECLRRLQGALRVEPRKLPPHQVELDAIQQNRVKIFHKIFFPNDTAETFEVATNTKIRDLIKTIADKLGLISDVGFSIFVKTPDKVLSLNEVDYFFDSLRQITNWSRKTKMVKDGGPVNISYEVYFMRKLWINVIPGRDLEADCIFHYPQELPKYLRGYHRCTKEEMVQLAALLFRVKVKDDKTQFVMIPKMLKELVPNDQLKAMSAEDWKKSIIATYNKQANMTAEDAMVAFLKIIFKWPTSGCAFFEVKQTSEPNFPDIVRLSISKLGVTIIHPKTKEVLAKHPLNMIANWCSGSTYFHMTVGNLVKGNKILCETSLKKLLDNLVLSQQLLTNPCTEPNYTLSTSLSYTHSKLHCLTDLRGTNTVMAMEFSPTVLPTLLPNQTTESCEPVDNTVENLFFGLYYIIVFLLALNGNSLALWIFSRQRGASSPANVFLMHLAIADLSYVIILPLRATYHLTGGHWPFGEVPCRVAGFLFYVNMYASLYFLACVAGDRYLAVVHAVSSLKVRHARFAHITSFALWALVIVAMAPLLVTKQTIEANGSTVCLQLYREKASRRALVSLIVAFTPPFLATLSCYLLIVNSLRKGLRMEPVLKMRALRTIGLVMLIYVVCFLPYHVSRATFILGYGHPDLSCQTQRGLALANRLTSSLTCLNGALDPLVYLFGAEKFRGTVQRLLCRDKTGGSAATSGDLKGTHESSLSAKSEL</sequence>
<evidence type="ECO:0000256" key="9">
    <source>
        <dbReference type="ARBA" id="ARBA00022741"/>
    </source>
</evidence>
<keyword evidence="12" id="KW-0297">G-protein coupled receptor</keyword>
<dbReference type="InterPro" id="IPR000048">
    <property type="entry name" value="IQ_motif_EF-hand-BS"/>
</dbReference>
<dbReference type="InterPro" id="IPR001609">
    <property type="entry name" value="Myosin_head_motor_dom-like"/>
</dbReference>
<evidence type="ECO:0000256" key="18">
    <source>
        <dbReference type="ARBA" id="ARBA00023180"/>
    </source>
</evidence>
<feature type="domain" description="Myosin motor" evidence="33">
    <location>
        <begin position="60"/>
        <end position="709"/>
    </location>
</feature>
<dbReference type="InterPro" id="IPR036028">
    <property type="entry name" value="SH3-like_dom_sf"/>
</dbReference>
<dbReference type="InterPro" id="IPR041793">
    <property type="entry name" value="MyoVII_FERM_C1"/>
</dbReference>
<evidence type="ECO:0000256" key="26">
    <source>
        <dbReference type="SAM" id="MobiDB-lite"/>
    </source>
</evidence>
<keyword evidence="10 25" id="KW-0067">ATP-binding</keyword>
<feature type="compositionally biased region" description="Polar residues" evidence="26">
    <location>
        <begin position="1068"/>
        <end position="1081"/>
    </location>
</feature>
<keyword evidence="17 25" id="KW-0505">Motor protein</keyword>
<dbReference type="InterPro" id="IPR051567">
    <property type="entry name" value="Unconventional_Myosin_ATPase"/>
</dbReference>
<comment type="similarity">
    <text evidence="3 25">Belongs to the TRAFAC class myosin-kinesin ATPase superfamily. Myosin family.</text>
</comment>
<dbReference type="FunFam" id="1.10.10.820:FF:000001">
    <property type="entry name" value="Myosin heavy chain"/>
    <property type="match status" value="1"/>
</dbReference>
<evidence type="ECO:0000256" key="25">
    <source>
        <dbReference type="PROSITE-ProRule" id="PRU00782"/>
    </source>
</evidence>
<dbReference type="CDD" id="cd13199">
    <property type="entry name" value="FERM_C2_MyoVII"/>
    <property type="match status" value="1"/>
</dbReference>
<dbReference type="CDD" id="cd17093">
    <property type="entry name" value="FERM2_F1_Myosin-VII"/>
    <property type="match status" value="1"/>
</dbReference>
<dbReference type="Pfam" id="PF00612">
    <property type="entry name" value="IQ"/>
    <property type="match status" value="2"/>
</dbReference>
<dbReference type="SMART" id="SM00015">
    <property type="entry name" value="IQ"/>
    <property type="match status" value="4"/>
</dbReference>
<feature type="transmembrane region" description="Helical" evidence="27">
    <location>
        <begin position="2297"/>
        <end position="2321"/>
    </location>
</feature>
<keyword evidence="7 27" id="KW-0812">Transmembrane</keyword>
<evidence type="ECO:0000256" key="7">
    <source>
        <dbReference type="ARBA" id="ARBA00022692"/>
    </source>
</evidence>
<dbReference type="PROSITE" id="PS50096">
    <property type="entry name" value="IQ"/>
    <property type="match status" value="3"/>
</dbReference>
<feature type="region of interest" description="Disordered" evidence="26">
    <location>
        <begin position="2583"/>
        <end position="2606"/>
    </location>
</feature>
<keyword evidence="18" id="KW-0325">Glycoprotein</keyword>
<dbReference type="PANTHER" id="PTHR22692">
    <property type="entry name" value="MYOSIN VII, XV"/>
    <property type="match status" value="1"/>
</dbReference>
<dbReference type="InterPro" id="IPR006020">
    <property type="entry name" value="PTB/PI_dom"/>
</dbReference>
<keyword evidence="20" id="KW-0807">Transducer</keyword>
<evidence type="ECO:0000256" key="2">
    <source>
        <dbReference type="ARBA" id="ARBA00004651"/>
    </source>
</evidence>
<keyword evidence="9 25" id="KW-0547">Nucleotide-binding</keyword>
<dbReference type="SUPFAM" id="SSF52540">
    <property type="entry name" value="P-loop containing nucleoside triphosphate hydrolases"/>
    <property type="match status" value="2"/>
</dbReference>
<dbReference type="InterPro" id="IPR029071">
    <property type="entry name" value="Ubiquitin-like_domsf"/>
</dbReference>
<evidence type="ECO:0000256" key="6">
    <source>
        <dbReference type="ARBA" id="ARBA00022490"/>
    </source>
</evidence>
<evidence type="ECO:0000256" key="13">
    <source>
        <dbReference type="ARBA" id="ARBA00023123"/>
    </source>
</evidence>
<dbReference type="Gene3D" id="1.20.1070.10">
    <property type="entry name" value="Rhodopsin 7-helix transmembrane proteins"/>
    <property type="match status" value="1"/>
</dbReference>
<evidence type="ECO:0000256" key="8">
    <source>
        <dbReference type="ARBA" id="ARBA00022737"/>
    </source>
</evidence>
<evidence type="ECO:0000313" key="35">
    <source>
        <dbReference type="Proteomes" id="UP001274896"/>
    </source>
</evidence>
<dbReference type="Gene3D" id="1.20.58.530">
    <property type="match status" value="1"/>
</dbReference>
<dbReference type="Pfam" id="PF00373">
    <property type="entry name" value="FERM_M"/>
    <property type="match status" value="1"/>
</dbReference>
<dbReference type="Gene3D" id="3.10.20.90">
    <property type="entry name" value="Phosphatidylinositol 3-kinase Catalytic Subunit, Chain A, domain 1"/>
    <property type="match status" value="2"/>
</dbReference>
<comment type="caution">
    <text evidence="25">Lacks conserved residue(s) required for the propagation of feature annotation.</text>
</comment>
<feature type="region of interest" description="Disordered" evidence="26">
    <location>
        <begin position="1060"/>
        <end position="1172"/>
    </location>
</feature>
<evidence type="ECO:0000256" key="23">
    <source>
        <dbReference type="ARBA" id="ARBA00083865"/>
    </source>
</evidence>
<evidence type="ECO:0000256" key="4">
    <source>
        <dbReference type="ARBA" id="ARBA00022443"/>
    </source>
</evidence>
<dbReference type="SUPFAM" id="SSF47031">
    <property type="entry name" value="Second domain of FERM"/>
    <property type="match status" value="1"/>
</dbReference>
<dbReference type="PROSITE" id="PS50002">
    <property type="entry name" value="SH3"/>
    <property type="match status" value="1"/>
</dbReference>
<feature type="compositionally biased region" description="Polar residues" evidence="26">
    <location>
        <begin position="2597"/>
        <end position="2606"/>
    </location>
</feature>
<dbReference type="Pfam" id="PF00001">
    <property type="entry name" value="7tm_1"/>
    <property type="match status" value="1"/>
</dbReference>
<dbReference type="CDD" id="cd15161">
    <property type="entry name" value="7tmA_GPR17"/>
    <property type="match status" value="1"/>
</dbReference>
<dbReference type="SUPFAM" id="SSF54236">
    <property type="entry name" value="Ubiquitin-like"/>
    <property type="match status" value="2"/>
</dbReference>
<comment type="caution">
    <text evidence="34">The sequence shown here is derived from an EMBL/GenBank/DDBJ whole genome shotgun (WGS) entry which is preliminary data.</text>
</comment>
<dbReference type="PROSITE" id="PS50262">
    <property type="entry name" value="G_PROTEIN_RECEP_F1_2"/>
    <property type="match status" value="1"/>
</dbReference>
<evidence type="ECO:0000256" key="10">
    <source>
        <dbReference type="ARBA" id="ARBA00022840"/>
    </source>
</evidence>
<dbReference type="Gene3D" id="1.20.5.4820">
    <property type="match status" value="1"/>
</dbReference>
<feature type="transmembrane region" description="Helical" evidence="27">
    <location>
        <begin position="2501"/>
        <end position="2518"/>
    </location>
</feature>
<dbReference type="InterPro" id="IPR038185">
    <property type="entry name" value="MyTH4_dom_sf"/>
</dbReference>
<dbReference type="Proteomes" id="UP001274896">
    <property type="component" value="Unassembled WGS sequence"/>
</dbReference>
<dbReference type="PROSITE" id="PS01179">
    <property type="entry name" value="PID"/>
    <property type="match status" value="1"/>
</dbReference>
<dbReference type="InterPro" id="IPR027417">
    <property type="entry name" value="P-loop_NTPase"/>
</dbReference>
<feature type="domain" description="SH3" evidence="29">
    <location>
        <begin position="1595"/>
        <end position="1661"/>
    </location>
</feature>
<evidence type="ECO:0000259" key="29">
    <source>
        <dbReference type="PROSITE" id="PS50002"/>
    </source>
</evidence>
<name>A0AAE0VDM3_9TELE</name>
<evidence type="ECO:0000256" key="15">
    <source>
        <dbReference type="ARBA" id="ARBA00023157"/>
    </source>
</evidence>
<dbReference type="InterPro" id="IPR001452">
    <property type="entry name" value="SH3_domain"/>
</dbReference>
<keyword evidence="13 25" id="KW-0518">Myosin</keyword>
<dbReference type="GO" id="GO:0003774">
    <property type="term" value="F:cytoskeletal motor activity"/>
    <property type="evidence" value="ECO:0007669"/>
    <property type="project" value="UniProtKB-UniRule"/>
</dbReference>
<evidence type="ECO:0000313" key="34">
    <source>
        <dbReference type="EMBL" id="KAK3557434.1"/>
    </source>
</evidence>
<dbReference type="CDD" id="cd17092">
    <property type="entry name" value="FERM1_F1_Myosin-VII"/>
    <property type="match status" value="1"/>
</dbReference>
<gene>
    <name evidence="34" type="ORF">QTP70_026636</name>
</gene>
<evidence type="ECO:0000259" key="30">
    <source>
        <dbReference type="PROSITE" id="PS50057"/>
    </source>
</evidence>
<feature type="transmembrane region" description="Helical" evidence="27">
    <location>
        <begin position="2371"/>
        <end position="2391"/>
    </location>
</feature>
<feature type="transmembrane region" description="Helical" evidence="27">
    <location>
        <begin position="2333"/>
        <end position="2351"/>
    </location>
</feature>